<evidence type="ECO:0000313" key="9">
    <source>
        <dbReference type="Proteomes" id="UP001516400"/>
    </source>
</evidence>
<dbReference type="EMBL" id="JABFTP020000083">
    <property type="protein sequence ID" value="KAL3275319.1"/>
    <property type="molecule type" value="Genomic_DNA"/>
</dbReference>
<comment type="subcellular location">
    <subcellularLocation>
        <location evidence="1">Membrane</location>
    </subcellularLocation>
</comment>
<keyword evidence="9" id="KW-1185">Reference proteome</keyword>
<dbReference type="InterPro" id="IPR017452">
    <property type="entry name" value="GPCR_Rhodpsn_7TM"/>
</dbReference>
<organism evidence="8 9">
    <name type="scientific">Cryptolaemus montrouzieri</name>
    <dbReference type="NCBI Taxonomy" id="559131"/>
    <lineage>
        <taxon>Eukaryota</taxon>
        <taxon>Metazoa</taxon>
        <taxon>Ecdysozoa</taxon>
        <taxon>Arthropoda</taxon>
        <taxon>Hexapoda</taxon>
        <taxon>Insecta</taxon>
        <taxon>Pterygota</taxon>
        <taxon>Neoptera</taxon>
        <taxon>Endopterygota</taxon>
        <taxon>Coleoptera</taxon>
        <taxon>Polyphaga</taxon>
        <taxon>Cucujiformia</taxon>
        <taxon>Coccinelloidea</taxon>
        <taxon>Coccinellidae</taxon>
        <taxon>Scymninae</taxon>
        <taxon>Scymnini</taxon>
        <taxon>Cryptolaemus</taxon>
    </lineage>
</organism>
<evidence type="ECO:0000256" key="3">
    <source>
        <dbReference type="ARBA" id="ARBA00022692"/>
    </source>
</evidence>
<dbReference type="GO" id="GO:0016020">
    <property type="term" value="C:membrane"/>
    <property type="evidence" value="ECO:0007669"/>
    <property type="project" value="UniProtKB-SubCell"/>
</dbReference>
<dbReference type="InterPro" id="IPR053219">
    <property type="entry name" value="GPCR_Dmsr-1"/>
</dbReference>
<feature type="transmembrane region" description="Helical" evidence="6">
    <location>
        <begin position="92"/>
        <end position="120"/>
    </location>
</feature>
<dbReference type="AlphaFoldDB" id="A0ABD2N9L4"/>
<feature type="transmembrane region" description="Helical" evidence="6">
    <location>
        <begin position="55"/>
        <end position="72"/>
    </location>
</feature>
<sequence length="317" mass="36571">MNSSANTYCDLKDFKIGYKNYHIYLSMTVCIFGSIANILNIFVLSTKSMRSSTNFILTALAASDLLVMLEYIPFVHMFNHNYLYASHFTHVFAVFIVFHALFTQAFHFISCCLTVILAIWRYVAIKFPQKNTDWCGDNNTRWTILLTYLLCPFVCTPMYFSMEINGIEVSVDENDKILSKNLEFVNHTNTTIYIVRYGNKVLKDISFYVYGVVIKLIPCILLTILSCLLIIELLKAKQRRRNLTGAVTKEKGAIKRSPNQKRMEKEKQADRTTRMLLAVLLLFLMVEFPQAIFGVLNHIIGEEFESQCYQPLGEFDV</sequence>
<reference evidence="8 9" key="1">
    <citation type="journal article" date="2021" name="BMC Biol.">
        <title>Horizontally acquired antibacterial genes associated with adaptive radiation of ladybird beetles.</title>
        <authorList>
            <person name="Li H.S."/>
            <person name="Tang X.F."/>
            <person name="Huang Y.H."/>
            <person name="Xu Z.Y."/>
            <person name="Chen M.L."/>
            <person name="Du X.Y."/>
            <person name="Qiu B.Y."/>
            <person name="Chen P.T."/>
            <person name="Zhang W."/>
            <person name="Slipinski A."/>
            <person name="Escalona H.E."/>
            <person name="Waterhouse R.M."/>
            <person name="Zwick A."/>
            <person name="Pang H."/>
        </authorList>
    </citation>
    <scope>NUCLEOTIDE SEQUENCE [LARGE SCALE GENOMIC DNA]</scope>
    <source>
        <strain evidence="8">SYSU2018</strain>
    </source>
</reference>
<keyword evidence="5 6" id="KW-0472">Membrane</keyword>
<dbReference type="SUPFAM" id="SSF81321">
    <property type="entry name" value="Family A G protein-coupled receptor-like"/>
    <property type="match status" value="1"/>
</dbReference>
<keyword evidence="3 6" id="KW-0812">Transmembrane</keyword>
<dbReference type="PRINTS" id="PR00237">
    <property type="entry name" value="GPCRRHODOPSN"/>
</dbReference>
<dbReference type="PANTHER" id="PTHR46273:SF4">
    <property type="entry name" value="AT19640P"/>
    <property type="match status" value="1"/>
</dbReference>
<protein>
    <recommendedName>
        <fullName evidence="7">G-protein coupled receptors family 1 profile domain-containing protein</fullName>
    </recommendedName>
</protein>
<name>A0ABD2N9L4_9CUCU</name>
<comment type="similarity">
    <text evidence="2">Belongs to the G-protein coupled receptor 1 family.</text>
</comment>
<evidence type="ECO:0000256" key="5">
    <source>
        <dbReference type="ARBA" id="ARBA00023136"/>
    </source>
</evidence>
<feature type="domain" description="G-protein coupled receptors family 1 profile" evidence="7">
    <location>
        <begin position="36"/>
        <end position="317"/>
    </location>
</feature>
<evidence type="ECO:0000256" key="4">
    <source>
        <dbReference type="ARBA" id="ARBA00022989"/>
    </source>
</evidence>
<dbReference type="PROSITE" id="PS50262">
    <property type="entry name" value="G_PROTEIN_RECEP_F1_2"/>
    <property type="match status" value="1"/>
</dbReference>
<dbReference type="CDD" id="cd14978">
    <property type="entry name" value="7tmA_FMRFamide_R-like"/>
    <property type="match status" value="1"/>
</dbReference>
<dbReference type="Proteomes" id="UP001516400">
    <property type="component" value="Unassembled WGS sequence"/>
</dbReference>
<dbReference type="InterPro" id="IPR000276">
    <property type="entry name" value="GPCR_Rhodpsn"/>
</dbReference>
<gene>
    <name evidence="8" type="ORF">HHI36_020086</name>
</gene>
<dbReference type="PANTHER" id="PTHR46273">
    <property type="entry name" value="MYOSUPPRESSIN RECEPTOR 1, ISOFORM B-RELATED"/>
    <property type="match status" value="1"/>
</dbReference>
<dbReference type="Pfam" id="PF10324">
    <property type="entry name" value="7TM_GPCR_Srw"/>
    <property type="match status" value="1"/>
</dbReference>
<feature type="transmembrane region" description="Helical" evidence="6">
    <location>
        <begin position="207"/>
        <end position="231"/>
    </location>
</feature>
<dbReference type="Gene3D" id="1.20.1070.10">
    <property type="entry name" value="Rhodopsin 7-helix transmembrane proteins"/>
    <property type="match status" value="1"/>
</dbReference>
<evidence type="ECO:0000313" key="8">
    <source>
        <dbReference type="EMBL" id="KAL3275319.1"/>
    </source>
</evidence>
<evidence type="ECO:0000256" key="6">
    <source>
        <dbReference type="SAM" id="Phobius"/>
    </source>
</evidence>
<dbReference type="InterPro" id="IPR019427">
    <property type="entry name" value="7TM_GPCR_serpentine_rcpt_Srw"/>
</dbReference>
<evidence type="ECO:0000256" key="1">
    <source>
        <dbReference type="ARBA" id="ARBA00004370"/>
    </source>
</evidence>
<evidence type="ECO:0000259" key="7">
    <source>
        <dbReference type="PROSITE" id="PS50262"/>
    </source>
</evidence>
<feature type="transmembrane region" description="Helical" evidence="6">
    <location>
        <begin position="141"/>
        <end position="160"/>
    </location>
</feature>
<feature type="transmembrane region" description="Helical" evidence="6">
    <location>
        <begin position="275"/>
        <end position="296"/>
    </location>
</feature>
<comment type="caution">
    <text evidence="8">The sequence shown here is derived from an EMBL/GenBank/DDBJ whole genome shotgun (WGS) entry which is preliminary data.</text>
</comment>
<evidence type="ECO:0000256" key="2">
    <source>
        <dbReference type="ARBA" id="ARBA00010663"/>
    </source>
</evidence>
<feature type="transmembrane region" description="Helical" evidence="6">
    <location>
        <begin position="21"/>
        <end position="43"/>
    </location>
</feature>
<proteinExistence type="inferred from homology"/>
<keyword evidence="4 6" id="KW-1133">Transmembrane helix</keyword>
<accession>A0ABD2N9L4</accession>